<dbReference type="PANTHER" id="PTHR44846:SF1">
    <property type="entry name" value="MANNOSYL-D-GLYCERATE TRANSPORT_METABOLISM SYSTEM REPRESSOR MNGR-RELATED"/>
    <property type="match status" value="1"/>
</dbReference>
<dbReference type="Gene3D" id="3.40.1410.10">
    <property type="entry name" value="Chorismate lyase-like"/>
    <property type="match status" value="1"/>
</dbReference>
<keyword evidence="6" id="KW-1185">Reference proteome</keyword>
<dbReference type="InterPro" id="IPR036388">
    <property type="entry name" value="WH-like_DNA-bd_sf"/>
</dbReference>
<dbReference type="InterPro" id="IPR028978">
    <property type="entry name" value="Chorismate_lyase_/UTRA_dom_sf"/>
</dbReference>
<dbReference type="PRINTS" id="PR00035">
    <property type="entry name" value="HTHGNTR"/>
</dbReference>
<dbReference type="PROSITE" id="PS50949">
    <property type="entry name" value="HTH_GNTR"/>
    <property type="match status" value="1"/>
</dbReference>
<dbReference type="InterPro" id="IPR050679">
    <property type="entry name" value="Bact_HTH_transcr_reg"/>
</dbReference>
<dbReference type="Pfam" id="PF07702">
    <property type="entry name" value="UTRA"/>
    <property type="match status" value="1"/>
</dbReference>
<evidence type="ECO:0000256" key="1">
    <source>
        <dbReference type="ARBA" id="ARBA00023015"/>
    </source>
</evidence>
<evidence type="ECO:0000313" key="5">
    <source>
        <dbReference type="EMBL" id="MBW8639662.1"/>
    </source>
</evidence>
<dbReference type="InterPro" id="IPR011663">
    <property type="entry name" value="UTRA"/>
</dbReference>
<comment type="caution">
    <text evidence="5">The sequence shown here is derived from an EMBL/GenBank/DDBJ whole genome shotgun (WGS) entry which is preliminary data.</text>
</comment>
<reference evidence="5" key="1">
    <citation type="submission" date="2021-08" db="EMBL/GenBank/DDBJ databases">
        <title>Hoeflea bacterium WL0058 sp. nov., isolated from the sediment.</title>
        <authorList>
            <person name="Wang L."/>
            <person name="Zhang D."/>
        </authorList>
    </citation>
    <scope>NUCLEOTIDE SEQUENCE</scope>
    <source>
        <strain evidence="5">WL0058</strain>
    </source>
</reference>
<proteinExistence type="predicted"/>
<feature type="domain" description="HTH gntR-type" evidence="4">
    <location>
        <begin position="2"/>
        <end position="70"/>
    </location>
</feature>
<name>A0AAE2ZU31_9HYPH</name>
<keyword evidence="1" id="KW-0805">Transcription regulation</keyword>
<dbReference type="GO" id="GO:0003700">
    <property type="term" value="F:DNA-binding transcription factor activity"/>
    <property type="evidence" value="ECO:0007669"/>
    <property type="project" value="InterPro"/>
</dbReference>
<evidence type="ECO:0000313" key="6">
    <source>
        <dbReference type="Proteomes" id="UP001196509"/>
    </source>
</evidence>
<dbReference type="GO" id="GO:0045892">
    <property type="term" value="P:negative regulation of DNA-templated transcription"/>
    <property type="evidence" value="ECO:0007669"/>
    <property type="project" value="TreeGrafter"/>
</dbReference>
<organism evidence="5 6">
    <name type="scientific">Flavimaribacter sediminis</name>
    <dbReference type="NCBI Taxonomy" id="2865987"/>
    <lineage>
        <taxon>Bacteria</taxon>
        <taxon>Pseudomonadati</taxon>
        <taxon>Pseudomonadota</taxon>
        <taxon>Alphaproteobacteria</taxon>
        <taxon>Hyphomicrobiales</taxon>
        <taxon>Rhizobiaceae</taxon>
        <taxon>Flavimaribacter</taxon>
    </lineage>
</organism>
<dbReference type="SMART" id="SM00866">
    <property type="entry name" value="UTRA"/>
    <property type="match status" value="1"/>
</dbReference>
<dbReference type="GO" id="GO:0003677">
    <property type="term" value="F:DNA binding"/>
    <property type="evidence" value="ECO:0007669"/>
    <property type="project" value="UniProtKB-KW"/>
</dbReference>
<gene>
    <name evidence="5" type="primary">phnF</name>
    <name evidence="5" type="ORF">K1W69_20885</name>
</gene>
<accession>A0AAE2ZU31</accession>
<dbReference type="Proteomes" id="UP001196509">
    <property type="component" value="Unassembled WGS sequence"/>
</dbReference>
<protein>
    <submittedName>
        <fullName evidence="5">Phosphonate metabolism transcriptional regulator PhnF</fullName>
    </submittedName>
</protein>
<keyword evidence="3" id="KW-0804">Transcription</keyword>
<evidence type="ECO:0000259" key="4">
    <source>
        <dbReference type="PROSITE" id="PS50949"/>
    </source>
</evidence>
<dbReference type="AlphaFoldDB" id="A0AAE2ZU31"/>
<dbReference type="CDD" id="cd07377">
    <property type="entry name" value="WHTH_GntR"/>
    <property type="match status" value="1"/>
</dbReference>
<dbReference type="InterPro" id="IPR000524">
    <property type="entry name" value="Tscrpt_reg_HTH_GntR"/>
</dbReference>
<dbReference type="Pfam" id="PF00392">
    <property type="entry name" value="GntR"/>
    <property type="match status" value="1"/>
</dbReference>
<dbReference type="Gene3D" id="1.10.10.10">
    <property type="entry name" value="Winged helix-like DNA-binding domain superfamily/Winged helix DNA-binding domain"/>
    <property type="match status" value="1"/>
</dbReference>
<dbReference type="SUPFAM" id="SSF46785">
    <property type="entry name" value="Winged helix' DNA-binding domain"/>
    <property type="match status" value="1"/>
</dbReference>
<dbReference type="SMART" id="SM00345">
    <property type="entry name" value="HTH_GNTR"/>
    <property type="match status" value="1"/>
</dbReference>
<dbReference type="EMBL" id="JAICBX010000004">
    <property type="protein sequence ID" value="MBW8639662.1"/>
    <property type="molecule type" value="Genomic_DNA"/>
</dbReference>
<dbReference type="SUPFAM" id="SSF64288">
    <property type="entry name" value="Chorismate lyase-like"/>
    <property type="match status" value="1"/>
</dbReference>
<dbReference type="PANTHER" id="PTHR44846">
    <property type="entry name" value="MANNOSYL-D-GLYCERATE TRANSPORT/METABOLISM SYSTEM REPRESSOR MNGR-RELATED"/>
    <property type="match status" value="1"/>
</dbReference>
<dbReference type="NCBIfam" id="TIGR02325">
    <property type="entry name" value="C_P_lyase_phnF"/>
    <property type="match status" value="1"/>
</dbReference>
<evidence type="ECO:0000256" key="2">
    <source>
        <dbReference type="ARBA" id="ARBA00023125"/>
    </source>
</evidence>
<dbReference type="InterPro" id="IPR012702">
    <property type="entry name" value="CP_lyase_PhnF"/>
</dbReference>
<keyword evidence="2" id="KW-0238">DNA-binding</keyword>
<evidence type="ECO:0000256" key="3">
    <source>
        <dbReference type="ARBA" id="ARBA00023163"/>
    </source>
</evidence>
<dbReference type="InterPro" id="IPR036390">
    <property type="entry name" value="WH_DNA-bd_sf"/>
</dbReference>
<sequence length="238" mass="26685">MRDKWKTVRAAIDEDIASGKFVQGDRIPTETELAEIYCAGRHSVRRAVAELAKEGKLSVEQGRGTYVEAVPRIVYAIGKRTRVHRNLLPQGIKVTGELLDAEMTDPSDGLRQVLRLEDGEPAISSRRITYADGLPIGFGVAWRSSIRFPDFVERQSLLLSATETYKTYGITDYFRAETTIESRPAQPEEAELLRQHPDMPVMILHSVDTLIDGTPICYSETVWSTARVRFTISATNDD</sequence>